<protein>
    <recommendedName>
        <fullName evidence="5">TNase-like domain-containing protein</fullName>
    </recommendedName>
</protein>
<feature type="chain" id="PRO_5009521348" description="TNase-like domain-containing protein" evidence="4">
    <location>
        <begin position="19"/>
        <end position="357"/>
    </location>
</feature>
<feature type="signal peptide" evidence="4">
    <location>
        <begin position="1"/>
        <end position="18"/>
    </location>
</feature>
<sequence length="357" mass="40008">MKKFLFLLWAVATAALLADSFFQHFTSEKSTFVSDASAGLSNEYKEIEYLDCSGGKFAADDGDSLYCDGNSVRIVGIDTPETMRPEYGIATNQPYGAKANAFVLKTLRAAGKITVVYRKGDLDRYGRLLGHVLVDGHLLAPMVIRQGLAYEMITRFGDQGFPEYAAEIMQAWNEIDKPLPFENPHDWRVQNINRVVDCSGSNYKSDDGDSLFCSGEEFRLNGLDTPEIIHVKDKIWHDQKLGRVAAAKGHEIMLKAKKAYVIVTGTDKYGRTLGWLFVDGELYASMMIKLGLAYETVTHYPSPRYPEFDKEVLEAAKVAPLQGFIPPYLFRRCEQKGDCVREALMDRVPMEVVIPAI</sequence>
<dbReference type="EMBL" id="MFGM01000045">
    <property type="protein sequence ID" value="OGF35686.1"/>
    <property type="molecule type" value="Genomic_DNA"/>
</dbReference>
<keyword evidence="4" id="KW-0732">Signal</keyword>
<gene>
    <name evidence="6" type="ORF">A2482_04495</name>
</gene>
<dbReference type="AlphaFoldDB" id="A0A1F5TAH6"/>
<comment type="caution">
    <text evidence="6">The sequence shown here is derived from an EMBL/GenBank/DDBJ whole genome shotgun (WGS) entry which is preliminary data.</text>
</comment>
<dbReference type="InterPro" id="IPR016071">
    <property type="entry name" value="Staphylococal_nuclease_OB-fold"/>
</dbReference>
<dbReference type="PANTHER" id="PTHR12302:SF3">
    <property type="entry name" value="SERINE_THREONINE-PROTEIN KINASE 31"/>
    <property type="match status" value="1"/>
</dbReference>
<evidence type="ECO:0000256" key="3">
    <source>
        <dbReference type="ARBA" id="ARBA00022801"/>
    </source>
</evidence>
<accession>A0A1F5TAH6</accession>
<dbReference type="SMART" id="SM00318">
    <property type="entry name" value="SNc"/>
    <property type="match status" value="1"/>
</dbReference>
<dbReference type="InterPro" id="IPR035437">
    <property type="entry name" value="SNase_OB-fold_sf"/>
</dbReference>
<organism evidence="6 7">
    <name type="scientific">Candidatus Falkowbacteria bacterium RIFOXYC2_FULL_48_21</name>
    <dbReference type="NCBI Taxonomy" id="1798005"/>
    <lineage>
        <taxon>Bacteria</taxon>
        <taxon>Candidatus Falkowiibacteriota</taxon>
    </lineage>
</organism>
<dbReference type="PANTHER" id="PTHR12302">
    <property type="entry name" value="EBNA2 BINDING PROTEIN P100"/>
    <property type="match status" value="1"/>
</dbReference>
<dbReference type="PROSITE" id="PS50830">
    <property type="entry name" value="TNASE_3"/>
    <property type="match status" value="1"/>
</dbReference>
<feature type="domain" description="TNase-like" evidence="5">
    <location>
        <begin position="61"/>
        <end position="149"/>
    </location>
</feature>
<keyword evidence="1" id="KW-0540">Nuclease</keyword>
<dbReference type="GO" id="GO:0016787">
    <property type="term" value="F:hydrolase activity"/>
    <property type="evidence" value="ECO:0007669"/>
    <property type="project" value="UniProtKB-KW"/>
</dbReference>
<evidence type="ECO:0000259" key="5">
    <source>
        <dbReference type="PROSITE" id="PS50830"/>
    </source>
</evidence>
<evidence type="ECO:0000256" key="1">
    <source>
        <dbReference type="ARBA" id="ARBA00022722"/>
    </source>
</evidence>
<name>A0A1F5TAH6_9BACT</name>
<evidence type="ECO:0000256" key="4">
    <source>
        <dbReference type="SAM" id="SignalP"/>
    </source>
</evidence>
<dbReference type="Gene3D" id="2.40.50.90">
    <property type="match status" value="2"/>
</dbReference>
<evidence type="ECO:0000313" key="7">
    <source>
        <dbReference type="Proteomes" id="UP000178656"/>
    </source>
</evidence>
<dbReference type="SUPFAM" id="SSF50199">
    <property type="entry name" value="Staphylococcal nuclease"/>
    <property type="match status" value="2"/>
</dbReference>
<dbReference type="GO" id="GO:0004519">
    <property type="term" value="F:endonuclease activity"/>
    <property type="evidence" value="ECO:0007669"/>
    <property type="project" value="UniProtKB-KW"/>
</dbReference>
<evidence type="ECO:0000256" key="2">
    <source>
        <dbReference type="ARBA" id="ARBA00022759"/>
    </source>
</evidence>
<dbReference type="Proteomes" id="UP000178656">
    <property type="component" value="Unassembled WGS sequence"/>
</dbReference>
<evidence type="ECO:0000313" key="6">
    <source>
        <dbReference type="EMBL" id="OGF35686.1"/>
    </source>
</evidence>
<reference evidence="6 7" key="1">
    <citation type="journal article" date="2016" name="Nat. Commun.">
        <title>Thousands of microbial genomes shed light on interconnected biogeochemical processes in an aquifer system.</title>
        <authorList>
            <person name="Anantharaman K."/>
            <person name="Brown C.T."/>
            <person name="Hug L.A."/>
            <person name="Sharon I."/>
            <person name="Castelle C.J."/>
            <person name="Probst A.J."/>
            <person name="Thomas B.C."/>
            <person name="Singh A."/>
            <person name="Wilkins M.J."/>
            <person name="Karaoz U."/>
            <person name="Brodie E.L."/>
            <person name="Williams K.H."/>
            <person name="Hubbard S.S."/>
            <person name="Banfield J.F."/>
        </authorList>
    </citation>
    <scope>NUCLEOTIDE SEQUENCE [LARGE SCALE GENOMIC DNA]</scope>
</reference>
<keyword evidence="3" id="KW-0378">Hydrolase</keyword>
<proteinExistence type="predicted"/>
<dbReference type="Pfam" id="PF00565">
    <property type="entry name" value="SNase"/>
    <property type="match status" value="2"/>
</dbReference>
<keyword evidence="2" id="KW-0255">Endonuclease</keyword>